<dbReference type="Gene3D" id="1.20.5.1930">
    <property type="match status" value="1"/>
</dbReference>
<evidence type="ECO:0000256" key="2">
    <source>
        <dbReference type="ARBA" id="ARBA00012438"/>
    </source>
</evidence>
<evidence type="ECO:0000313" key="8">
    <source>
        <dbReference type="Proteomes" id="UP000094580"/>
    </source>
</evidence>
<dbReference type="Gene3D" id="3.30.450.40">
    <property type="match status" value="1"/>
</dbReference>
<evidence type="ECO:0000256" key="4">
    <source>
        <dbReference type="ARBA" id="ARBA00022777"/>
    </source>
</evidence>
<gene>
    <name evidence="7" type="ORF">BED47_11925</name>
</gene>
<dbReference type="InterPro" id="IPR029016">
    <property type="entry name" value="GAF-like_dom_sf"/>
</dbReference>
<evidence type="ECO:0000313" key="7">
    <source>
        <dbReference type="EMBL" id="ODG90572.1"/>
    </source>
</evidence>
<dbReference type="PANTHER" id="PTHR24421">
    <property type="entry name" value="NITRATE/NITRITE SENSOR PROTEIN NARX-RELATED"/>
    <property type="match status" value="1"/>
</dbReference>
<sequence>MKKESFLLELQVLKEIAEILNEGTDLYSTLNCALAKLVQVTGLDTGWIFLIDKNGDFELVASHELPPALMNEEAKPMCNGDCWCVDKYNTGRLNKASNIMECKRLEDSIIHKWGETNGVTHHATVPLQAGEESFGLLNVAASNKLKFDQEELNLLGAVALQIGTAIKRIQLTEKVKEFGLIQERNRLAKDLHDSVSQLLFSINVTAKAGANVSDSPKLKDTFNHIQQIAQEAQAEMKALIWQLRPQGIEKGIVSALINYGEMLGLKVISNVKGTTILPSKIEETLWRVGQEAFNNCRKHSGQNTVYLQLSISTKKVKMTIRDQGVGFICPKDVQIPTLGLKSMKERVESIKGSFLVESDLNKGTKITTNIPF</sequence>
<keyword evidence="4 7" id="KW-0418">Kinase</keyword>
<evidence type="ECO:0000256" key="5">
    <source>
        <dbReference type="ARBA" id="ARBA00023012"/>
    </source>
</evidence>
<comment type="caution">
    <text evidence="7">The sequence shown here is derived from an EMBL/GenBank/DDBJ whole genome shotgun (WGS) entry which is preliminary data.</text>
</comment>
<evidence type="ECO:0000256" key="3">
    <source>
        <dbReference type="ARBA" id="ARBA00022679"/>
    </source>
</evidence>
<keyword evidence="5" id="KW-0902">Two-component regulatory system</keyword>
<dbReference type="GO" id="GO:0016301">
    <property type="term" value="F:kinase activity"/>
    <property type="evidence" value="ECO:0007669"/>
    <property type="project" value="UniProtKB-KW"/>
</dbReference>
<dbReference type="Pfam" id="PF07730">
    <property type="entry name" value="HisKA_3"/>
    <property type="match status" value="1"/>
</dbReference>
<evidence type="ECO:0000256" key="1">
    <source>
        <dbReference type="ARBA" id="ARBA00000085"/>
    </source>
</evidence>
<dbReference type="InterPro" id="IPR003018">
    <property type="entry name" value="GAF"/>
</dbReference>
<accession>A0ABX2ZLI3</accession>
<protein>
    <recommendedName>
        <fullName evidence="2">histidine kinase</fullName>
        <ecNumber evidence="2">2.7.13.3</ecNumber>
    </recommendedName>
</protein>
<dbReference type="InterPro" id="IPR050482">
    <property type="entry name" value="Sensor_HK_TwoCompSys"/>
</dbReference>
<dbReference type="SMART" id="SM00065">
    <property type="entry name" value="GAF"/>
    <property type="match status" value="1"/>
</dbReference>
<name>A0ABX2ZLI3_9BACI</name>
<proteinExistence type="predicted"/>
<organism evidence="7 8">
    <name type="scientific">Gottfriedia luciferensis</name>
    <dbReference type="NCBI Taxonomy" id="178774"/>
    <lineage>
        <taxon>Bacteria</taxon>
        <taxon>Bacillati</taxon>
        <taxon>Bacillota</taxon>
        <taxon>Bacilli</taxon>
        <taxon>Bacillales</taxon>
        <taxon>Bacillaceae</taxon>
        <taxon>Gottfriedia</taxon>
    </lineage>
</organism>
<dbReference type="InterPro" id="IPR011712">
    <property type="entry name" value="Sig_transdc_His_kin_sub3_dim/P"/>
</dbReference>
<keyword evidence="8" id="KW-1185">Reference proteome</keyword>
<evidence type="ECO:0000259" key="6">
    <source>
        <dbReference type="SMART" id="SM00065"/>
    </source>
</evidence>
<dbReference type="PANTHER" id="PTHR24421:SF40">
    <property type="entry name" value="SENSOR HISTIDINE KINASE YHCY"/>
    <property type="match status" value="1"/>
</dbReference>
<dbReference type="EMBL" id="MDKC01000034">
    <property type="protein sequence ID" value="ODG90572.1"/>
    <property type="molecule type" value="Genomic_DNA"/>
</dbReference>
<feature type="domain" description="GAF" evidence="6">
    <location>
        <begin position="25"/>
        <end position="176"/>
    </location>
</feature>
<dbReference type="Proteomes" id="UP000094580">
    <property type="component" value="Unassembled WGS sequence"/>
</dbReference>
<keyword evidence="3" id="KW-0808">Transferase</keyword>
<reference evidence="7 8" key="1">
    <citation type="submission" date="2016-07" db="EMBL/GenBank/DDBJ databases">
        <authorList>
            <person name="Townsley L."/>
            <person name="Shank E.A."/>
        </authorList>
    </citation>
    <scope>NUCLEOTIDE SEQUENCE [LARGE SCALE GENOMIC DNA]</scope>
    <source>
        <strain evidence="7 8">CH01</strain>
    </source>
</reference>
<dbReference type="InterPro" id="IPR036890">
    <property type="entry name" value="HATPase_C_sf"/>
</dbReference>
<dbReference type="Gene3D" id="3.30.565.10">
    <property type="entry name" value="Histidine kinase-like ATPase, C-terminal domain"/>
    <property type="match status" value="1"/>
</dbReference>
<comment type="catalytic activity">
    <reaction evidence="1">
        <text>ATP + protein L-histidine = ADP + protein N-phospho-L-histidine.</text>
        <dbReference type="EC" id="2.7.13.3"/>
    </reaction>
</comment>
<dbReference type="Pfam" id="PF13185">
    <property type="entry name" value="GAF_2"/>
    <property type="match status" value="1"/>
</dbReference>
<dbReference type="RefSeq" id="WP_069034943.1">
    <property type="nucleotide sequence ID" value="NZ_MDKC01000034.1"/>
</dbReference>
<dbReference type="EC" id="2.7.13.3" evidence="2"/>
<dbReference type="SUPFAM" id="SSF55781">
    <property type="entry name" value="GAF domain-like"/>
    <property type="match status" value="1"/>
</dbReference>
<dbReference type="CDD" id="cd16917">
    <property type="entry name" value="HATPase_UhpB-NarQ-NarX-like"/>
    <property type="match status" value="1"/>
</dbReference>
<dbReference type="SUPFAM" id="SSF55874">
    <property type="entry name" value="ATPase domain of HSP90 chaperone/DNA topoisomerase II/histidine kinase"/>
    <property type="match status" value="1"/>
</dbReference>